<feature type="transmembrane region" description="Helical" evidence="2">
    <location>
        <begin position="73"/>
        <end position="98"/>
    </location>
</feature>
<feature type="compositionally biased region" description="Low complexity" evidence="1">
    <location>
        <begin position="7"/>
        <end position="20"/>
    </location>
</feature>
<feature type="transmembrane region" description="Helical" evidence="2">
    <location>
        <begin position="158"/>
        <end position="177"/>
    </location>
</feature>
<dbReference type="KEGG" id="tvl:FAZ95_30145"/>
<feature type="transmembrane region" description="Helical" evidence="2">
    <location>
        <begin position="214"/>
        <end position="233"/>
    </location>
</feature>
<keyword evidence="4" id="KW-0378">Hydrolase</keyword>
<accession>A0A4P8J234</accession>
<evidence type="ECO:0000313" key="5">
    <source>
        <dbReference type="Proteomes" id="UP000298656"/>
    </source>
</evidence>
<keyword evidence="4" id="KW-0482">Metalloprotease</keyword>
<keyword evidence="2" id="KW-0472">Membrane</keyword>
<proteinExistence type="predicted"/>
<feature type="transmembrane region" description="Helical" evidence="2">
    <location>
        <begin position="119"/>
        <end position="138"/>
    </location>
</feature>
<dbReference type="OrthoDB" id="193898at2"/>
<evidence type="ECO:0000256" key="1">
    <source>
        <dbReference type="SAM" id="MobiDB-lite"/>
    </source>
</evidence>
<feature type="region of interest" description="Disordered" evidence="1">
    <location>
        <begin position="1"/>
        <end position="21"/>
    </location>
</feature>
<dbReference type="InterPro" id="IPR003675">
    <property type="entry name" value="Rce1/LyrA-like_dom"/>
</dbReference>
<keyword evidence="4" id="KW-0645">Protease</keyword>
<feature type="transmembrane region" description="Helical" evidence="2">
    <location>
        <begin position="288"/>
        <end position="307"/>
    </location>
</feature>
<dbReference type="GO" id="GO:0006508">
    <property type="term" value="P:proteolysis"/>
    <property type="evidence" value="ECO:0007669"/>
    <property type="project" value="UniProtKB-KW"/>
</dbReference>
<keyword evidence="2" id="KW-1133">Transmembrane helix</keyword>
<protein>
    <submittedName>
        <fullName evidence="4">CPBP family intramembrane metalloprotease</fullName>
    </submittedName>
</protein>
<gene>
    <name evidence="4" type="ORF">FAZ95_30145</name>
</gene>
<feature type="transmembrane region" description="Helical" evidence="2">
    <location>
        <begin position="189"/>
        <end position="208"/>
    </location>
</feature>
<evidence type="ECO:0000313" key="4">
    <source>
        <dbReference type="EMBL" id="QCP54916.1"/>
    </source>
</evidence>
<organism evidence="4 5">
    <name type="scientific">Trinickia violacea</name>
    <dbReference type="NCBI Taxonomy" id="2571746"/>
    <lineage>
        <taxon>Bacteria</taxon>
        <taxon>Pseudomonadati</taxon>
        <taxon>Pseudomonadota</taxon>
        <taxon>Betaproteobacteria</taxon>
        <taxon>Burkholderiales</taxon>
        <taxon>Burkholderiaceae</taxon>
        <taxon>Trinickia</taxon>
    </lineage>
</organism>
<dbReference type="GO" id="GO:0008237">
    <property type="term" value="F:metallopeptidase activity"/>
    <property type="evidence" value="ECO:0007669"/>
    <property type="project" value="UniProtKB-KW"/>
</dbReference>
<dbReference type="GO" id="GO:0080120">
    <property type="term" value="P:CAAX-box protein maturation"/>
    <property type="evidence" value="ECO:0007669"/>
    <property type="project" value="UniProtKB-ARBA"/>
</dbReference>
<dbReference type="AlphaFoldDB" id="A0A4P8J234"/>
<reference evidence="4 5" key="1">
    <citation type="submission" date="2019-05" db="EMBL/GenBank/DDBJ databases">
        <title>Burkholderia sp. DHOD12, isolated from subtropical forest soil.</title>
        <authorList>
            <person name="Gao Z.-H."/>
            <person name="Qiu L.-H."/>
        </authorList>
    </citation>
    <scope>NUCLEOTIDE SEQUENCE [LARGE SCALE GENOMIC DNA]</scope>
    <source>
        <strain evidence="4 5">DHOD12</strain>
    </source>
</reference>
<dbReference type="Pfam" id="PF02517">
    <property type="entry name" value="Rce1-like"/>
    <property type="match status" value="1"/>
</dbReference>
<dbReference type="Proteomes" id="UP000298656">
    <property type="component" value="Chromosome 2"/>
</dbReference>
<name>A0A4P8J234_9BURK</name>
<feature type="domain" description="CAAX prenyl protease 2/Lysostaphin resistance protein A-like" evidence="3">
    <location>
        <begin position="157"/>
        <end position="249"/>
    </location>
</feature>
<keyword evidence="5" id="KW-1185">Reference proteome</keyword>
<sequence length="321" mass="34097">MEHRPASADAASTPTSTSTSIRRGGKLRRIVIGRDGIRTGWLALLFIVIVGSVAFGLSFVVRHFVLGPVNFHALPAGSALLMEGVQVAAAAIATGVLAAIERKSFFSFGLQSTARGLRFVSGVVCGFVAISALVLILLKAGLLQLNASTLQASEAWKYAAMWAGVFLMAGLFEETVLRGYLQYALARRIGFGWAAILLSVLFGGLHGWNPGETPVGLVTAVLAGLVFCLSLWYTGSLWWAIGFHAAWDWGESYFYGTSDSGEISLGSLFRAHPIGNVLLSGGATGPEGSVLVIPLLIVVAALMWAWWGRRKVKTPFAGRTA</sequence>
<evidence type="ECO:0000259" key="3">
    <source>
        <dbReference type="Pfam" id="PF02517"/>
    </source>
</evidence>
<feature type="transmembrane region" description="Helical" evidence="2">
    <location>
        <begin position="39"/>
        <end position="61"/>
    </location>
</feature>
<dbReference type="PANTHER" id="PTHR39430:SF1">
    <property type="entry name" value="PROTEASE"/>
    <property type="match status" value="1"/>
</dbReference>
<dbReference type="EMBL" id="CP040078">
    <property type="protein sequence ID" value="QCP54916.1"/>
    <property type="molecule type" value="Genomic_DNA"/>
</dbReference>
<dbReference type="PANTHER" id="PTHR39430">
    <property type="entry name" value="MEMBRANE-ASSOCIATED PROTEASE-RELATED"/>
    <property type="match status" value="1"/>
</dbReference>
<evidence type="ECO:0000256" key="2">
    <source>
        <dbReference type="SAM" id="Phobius"/>
    </source>
</evidence>
<keyword evidence="2" id="KW-0812">Transmembrane</keyword>
<dbReference type="GO" id="GO:0004175">
    <property type="term" value="F:endopeptidase activity"/>
    <property type="evidence" value="ECO:0007669"/>
    <property type="project" value="UniProtKB-ARBA"/>
</dbReference>